<protein>
    <recommendedName>
        <fullName evidence="2">Ribosome-binding factor A</fullName>
    </recommendedName>
</protein>
<dbReference type="NCBIfam" id="TIGR00082">
    <property type="entry name" value="rbfA"/>
    <property type="match status" value="1"/>
</dbReference>
<dbReference type="Gene3D" id="3.30.300.20">
    <property type="match status" value="1"/>
</dbReference>
<dbReference type="InterPro" id="IPR000238">
    <property type="entry name" value="RbfA"/>
</dbReference>
<dbReference type="Pfam" id="PF02033">
    <property type="entry name" value="RBFA"/>
    <property type="match status" value="1"/>
</dbReference>
<dbReference type="SUPFAM" id="SSF89919">
    <property type="entry name" value="Ribosome-binding factor A, RbfA"/>
    <property type="match status" value="1"/>
</dbReference>
<dbReference type="PANTHER" id="PTHR33515:SF1">
    <property type="entry name" value="RIBOSOME-BINDING FACTOR A, CHLOROPLASTIC-RELATED"/>
    <property type="match status" value="1"/>
</dbReference>
<dbReference type="InterPro" id="IPR015946">
    <property type="entry name" value="KH_dom-like_a/b"/>
</dbReference>
<dbReference type="EMBL" id="UINC01015653">
    <property type="protein sequence ID" value="SVA65767.1"/>
    <property type="molecule type" value="Genomic_DNA"/>
</dbReference>
<dbReference type="GO" id="GO:0005829">
    <property type="term" value="C:cytosol"/>
    <property type="evidence" value="ECO:0007669"/>
    <property type="project" value="TreeGrafter"/>
</dbReference>
<reference evidence="1" key="1">
    <citation type="submission" date="2018-05" db="EMBL/GenBank/DDBJ databases">
        <authorList>
            <person name="Lanie J.A."/>
            <person name="Ng W.-L."/>
            <person name="Kazmierczak K.M."/>
            <person name="Andrzejewski T.M."/>
            <person name="Davidsen T.M."/>
            <person name="Wayne K.J."/>
            <person name="Tettelin H."/>
            <person name="Glass J.I."/>
            <person name="Rusch D."/>
            <person name="Podicherti R."/>
            <person name="Tsui H.-C.T."/>
            <person name="Winkler M.E."/>
        </authorList>
    </citation>
    <scope>NUCLEOTIDE SEQUENCE</scope>
</reference>
<gene>
    <name evidence="1" type="ORF">METZ01_LOCUS118621</name>
</gene>
<dbReference type="GO" id="GO:0043024">
    <property type="term" value="F:ribosomal small subunit binding"/>
    <property type="evidence" value="ECO:0007669"/>
    <property type="project" value="TreeGrafter"/>
</dbReference>
<sequence length="116" mass="12862">MRVESQLKRILNDLLCGAVKDPRLEGIRVTAVNLSGDLGVAKIFFSTFEPDENPAPAEAALVKAAGFLRTRASEMLRIHRVPELRFHYDNSAKLGLKLTRLIEEISPKQGPDVPPE</sequence>
<organism evidence="1">
    <name type="scientific">marine metagenome</name>
    <dbReference type="NCBI Taxonomy" id="408172"/>
    <lineage>
        <taxon>unclassified sequences</taxon>
        <taxon>metagenomes</taxon>
        <taxon>ecological metagenomes</taxon>
    </lineage>
</organism>
<proteinExistence type="inferred from homology"/>
<dbReference type="AlphaFoldDB" id="A0A381XNG0"/>
<dbReference type="HAMAP" id="MF_00003">
    <property type="entry name" value="RbfA"/>
    <property type="match status" value="1"/>
</dbReference>
<dbReference type="InterPro" id="IPR023799">
    <property type="entry name" value="RbfA_dom_sf"/>
</dbReference>
<name>A0A381XNG0_9ZZZZ</name>
<dbReference type="PANTHER" id="PTHR33515">
    <property type="entry name" value="RIBOSOME-BINDING FACTOR A, CHLOROPLASTIC-RELATED"/>
    <property type="match status" value="1"/>
</dbReference>
<dbReference type="GO" id="GO:0006364">
    <property type="term" value="P:rRNA processing"/>
    <property type="evidence" value="ECO:0007669"/>
    <property type="project" value="InterPro"/>
</dbReference>
<evidence type="ECO:0008006" key="2">
    <source>
        <dbReference type="Google" id="ProtNLM"/>
    </source>
</evidence>
<accession>A0A381XNG0</accession>
<evidence type="ECO:0000313" key="1">
    <source>
        <dbReference type="EMBL" id="SVA65767.1"/>
    </source>
</evidence>